<dbReference type="InterPro" id="IPR017689">
    <property type="entry name" value="BamD"/>
</dbReference>
<dbReference type="Proteomes" id="UP000248925">
    <property type="component" value="Unassembled WGS sequence"/>
</dbReference>
<dbReference type="GO" id="GO:0043165">
    <property type="term" value="P:Gram-negative-bacterium-type cell outer membrane assembly"/>
    <property type="evidence" value="ECO:0007669"/>
    <property type="project" value="UniProtKB-UniRule"/>
</dbReference>
<comment type="caution">
    <text evidence="9">The sequence shown here is derived from an EMBL/GenBank/DDBJ whole genome shotgun (WGS) entry which is preliminary data.</text>
</comment>
<dbReference type="PROSITE" id="PS51257">
    <property type="entry name" value="PROKAR_LIPOPROTEIN"/>
    <property type="match status" value="1"/>
</dbReference>
<feature type="signal peptide" evidence="7">
    <location>
        <begin position="1"/>
        <end position="22"/>
    </location>
</feature>
<dbReference type="OrthoDB" id="9804044at2"/>
<keyword evidence="4 6" id="KW-0998">Cell outer membrane</keyword>
<dbReference type="EMBL" id="PCDP01000035">
    <property type="protein sequence ID" value="PZM13631.1"/>
    <property type="molecule type" value="Genomic_DNA"/>
</dbReference>
<evidence type="ECO:0000259" key="8">
    <source>
        <dbReference type="Pfam" id="PF13525"/>
    </source>
</evidence>
<sequence length="281" mass="31069">MKNTARALLVSLLLAGVGAAVSGCQADKDIDITKLAVDTDPPEALYNQGLANIKAGNLGEAGKKFDAINREQPFSDWARKALVMSTFVKYRQGNYDDAVESGNAYLKQYPTSDDAAYVQYLVGSSYSKQITDVTQDQRAAQQTIVAMQKVVNDYPKSEYVSDAQAKIRFARDQLAGKEMQIGRYYLERKNYLPAISRFRIVVEQYPTTNQVEEALARLVEAYYAMGIVEEAQTAAAVLGHNYPDSQWYADSYKLLKSGGTEPRENSGSWIARAGKKLLLGT</sequence>
<protein>
    <recommendedName>
        <fullName evidence="6">Outer membrane protein assembly factor BamD</fullName>
    </recommendedName>
</protein>
<dbReference type="InterPro" id="IPR039565">
    <property type="entry name" value="BamD-like"/>
</dbReference>
<dbReference type="Pfam" id="PF13525">
    <property type="entry name" value="YfiO"/>
    <property type="match status" value="1"/>
</dbReference>
<organism evidence="9 10">
    <name type="scientific">Rhizobium tubonense</name>
    <dbReference type="NCBI Taxonomy" id="484088"/>
    <lineage>
        <taxon>Bacteria</taxon>
        <taxon>Pseudomonadati</taxon>
        <taxon>Pseudomonadota</taxon>
        <taxon>Alphaproteobacteria</taxon>
        <taxon>Hyphomicrobiales</taxon>
        <taxon>Rhizobiaceae</taxon>
        <taxon>Rhizobium/Agrobacterium group</taxon>
        <taxon>Rhizobium</taxon>
    </lineage>
</organism>
<dbReference type="AlphaFoldDB" id="A0A2W4CM02"/>
<dbReference type="NCBIfam" id="TIGR03302">
    <property type="entry name" value="OM_YfiO"/>
    <property type="match status" value="1"/>
</dbReference>
<name>A0A2W4CM02_9HYPH</name>
<comment type="subcellular location">
    <subcellularLocation>
        <location evidence="6">Cell outer membrane</location>
        <topology evidence="6">Lipid-anchor</topology>
    </subcellularLocation>
</comment>
<gene>
    <name evidence="6" type="primary">bamD</name>
    <name evidence="9" type="ORF">CPY51_12120</name>
</gene>
<keyword evidence="5 6" id="KW-0449">Lipoprotein</keyword>
<evidence type="ECO:0000256" key="3">
    <source>
        <dbReference type="ARBA" id="ARBA00023139"/>
    </source>
</evidence>
<feature type="chain" id="PRO_5016184709" description="Outer membrane protein assembly factor BamD" evidence="7">
    <location>
        <begin position="23"/>
        <end position="281"/>
    </location>
</feature>
<evidence type="ECO:0000256" key="7">
    <source>
        <dbReference type="SAM" id="SignalP"/>
    </source>
</evidence>
<dbReference type="SUPFAM" id="SSF48452">
    <property type="entry name" value="TPR-like"/>
    <property type="match status" value="1"/>
</dbReference>
<keyword evidence="3 6" id="KW-0564">Palmitate</keyword>
<evidence type="ECO:0000256" key="1">
    <source>
        <dbReference type="ARBA" id="ARBA00022729"/>
    </source>
</evidence>
<evidence type="ECO:0000256" key="6">
    <source>
        <dbReference type="HAMAP-Rule" id="MF_00922"/>
    </source>
</evidence>
<evidence type="ECO:0000313" key="10">
    <source>
        <dbReference type="Proteomes" id="UP000248925"/>
    </source>
</evidence>
<evidence type="ECO:0000256" key="4">
    <source>
        <dbReference type="ARBA" id="ARBA00023237"/>
    </source>
</evidence>
<comment type="similarity">
    <text evidence="6">Belongs to the BamD family.</text>
</comment>
<dbReference type="GO" id="GO:1990063">
    <property type="term" value="C:Bam protein complex"/>
    <property type="evidence" value="ECO:0007669"/>
    <property type="project" value="TreeGrafter"/>
</dbReference>
<keyword evidence="10" id="KW-1185">Reference proteome</keyword>
<dbReference type="InterPro" id="IPR011990">
    <property type="entry name" value="TPR-like_helical_dom_sf"/>
</dbReference>
<dbReference type="Gene3D" id="1.25.40.10">
    <property type="entry name" value="Tetratricopeptide repeat domain"/>
    <property type="match status" value="1"/>
</dbReference>
<dbReference type="PANTHER" id="PTHR37423:SF1">
    <property type="entry name" value="OUTER MEMBRANE PROTEIN ASSEMBLY FACTOR BAMD"/>
    <property type="match status" value="1"/>
</dbReference>
<evidence type="ECO:0000313" key="9">
    <source>
        <dbReference type="EMBL" id="PZM13631.1"/>
    </source>
</evidence>
<comment type="subunit">
    <text evidence="6">Part of the Bam complex.</text>
</comment>
<reference evidence="9 10" key="1">
    <citation type="journal article" date="2018" name="Sci. Rep.">
        <title>Rhizobium tumorigenes sp. nov., a novel plant tumorigenic bacterium isolated from cane gall tumors on thornless blackberry.</title>
        <authorList>
            <person name="Kuzmanovi N."/>
            <person name="Smalla K."/>
            <person name="Gronow S."/>
            <person name="PuBawska J."/>
        </authorList>
    </citation>
    <scope>NUCLEOTIDE SEQUENCE [LARGE SCALE GENOMIC DNA]</scope>
    <source>
        <strain evidence="9 10">CCBAU 85046</strain>
    </source>
</reference>
<keyword evidence="1 6" id="KW-0732">Signal</keyword>
<evidence type="ECO:0000256" key="5">
    <source>
        <dbReference type="ARBA" id="ARBA00023288"/>
    </source>
</evidence>
<comment type="function">
    <text evidence="6">Part of the outer membrane protein assembly complex, which is involved in assembly and insertion of beta-barrel proteins into the outer membrane.</text>
</comment>
<feature type="domain" description="Outer membrane lipoprotein BamD-like" evidence="8">
    <location>
        <begin position="40"/>
        <end position="235"/>
    </location>
</feature>
<dbReference type="HAMAP" id="MF_00922">
    <property type="entry name" value="OM_assembly_BamD"/>
    <property type="match status" value="1"/>
</dbReference>
<keyword evidence="2 6" id="KW-0472">Membrane</keyword>
<accession>A0A2W4CM02</accession>
<dbReference type="PANTHER" id="PTHR37423">
    <property type="entry name" value="SOLUBLE LYTIC MUREIN TRANSGLYCOSYLASE-RELATED"/>
    <property type="match status" value="1"/>
</dbReference>
<evidence type="ECO:0000256" key="2">
    <source>
        <dbReference type="ARBA" id="ARBA00023136"/>
    </source>
</evidence>
<dbReference type="CDD" id="cd15830">
    <property type="entry name" value="BamD"/>
    <property type="match status" value="1"/>
</dbReference>
<proteinExistence type="inferred from homology"/>
<dbReference type="GO" id="GO:0051205">
    <property type="term" value="P:protein insertion into membrane"/>
    <property type="evidence" value="ECO:0007669"/>
    <property type="project" value="UniProtKB-UniRule"/>
</dbReference>